<comment type="caution">
    <text evidence="3">The sequence shown here is derived from an EMBL/GenBank/DDBJ whole genome shotgun (WGS) entry which is preliminary data.</text>
</comment>
<dbReference type="GO" id="GO:0016810">
    <property type="term" value="F:hydrolase activity, acting on carbon-nitrogen (but not peptide) bonds"/>
    <property type="evidence" value="ECO:0007669"/>
    <property type="project" value="InterPro"/>
</dbReference>
<dbReference type="Gene3D" id="3.20.20.140">
    <property type="entry name" value="Metal-dependent hydrolases"/>
    <property type="match status" value="1"/>
</dbReference>
<dbReference type="EMBL" id="JABCKV010000244">
    <property type="protein sequence ID" value="KAG5641829.1"/>
    <property type="molecule type" value="Genomic_DNA"/>
</dbReference>
<reference evidence="3" key="2">
    <citation type="submission" date="2021-10" db="EMBL/GenBank/DDBJ databases">
        <title>Phylogenomics reveals ancestral predisposition of the termite-cultivated fungus Termitomyces towards a domesticated lifestyle.</title>
        <authorList>
            <person name="Auxier B."/>
            <person name="Grum-Grzhimaylo A."/>
            <person name="Cardenas M.E."/>
            <person name="Lodge J.D."/>
            <person name="Laessoe T."/>
            <person name="Pedersen O."/>
            <person name="Smith M.E."/>
            <person name="Kuyper T.W."/>
            <person name="Franco-Molano E.A."/>
            <person name="Baroni T.J."/>
            <person name="Aanen D.K."/>
        </authorList>
    </citation>
    <scope>NUCLEOTIDE SEQUENCE</scope>
    <source>
        <strain evidence="3">AP01</strain>
        <tissue evidence="3">Mycelium</tissue>
    </source>
</reference>
<evidence type="ECO:0000256" key="1">
    <source>
        <dbReference type="SAM" id="Phobius"/>
    </source>
</evidence>
<sequence length="613" mass="67907">MVSSQRNRSKEKAEKTSNIQYSTTSFLPPTQSATNFKPRVTLTLFLFALFSAGALYLRYSYFVSKKEAYAVCSRGDRKGIYTVDANNSQVECMVVRGVRVQDTGSLSDVRARWNGPLLDVKYLQENEIVIPGISDSHCHILEYGGSQTIDLVAGRTMKHTLEILADYINSHPKIKNDRSKIIEGWGYDHASWDVPVLPTAADFDTNPTTRGRQIILRGRDGHTVWVSPITLAKNAPYPTETIEGGVIIRDRNGAPTGVFLDKAMEFIKPAVLTDEDLRERFQLTVDHALRSGLTSLHDAGAGPESMKFFLTEQSRGILPLRIYGMRHFLPEADAPYWGNTSTPLVAKLRGDNTGSRLSGRSVKLFADGALRSGGAALNEPYSDNPSTRGFMRIDLELLRRVVPDFLRDGWQVNIHAIGDRANGIILDTFTHAQEALGHNIRELRPRIEHAQVLTKPDMKRLGDLGGAISDMWYAQDRLGPERVKGLYAFRSILDASARITLGSDFPVDEINPLAGFFAAITRVDRDGSSPHGPGGWFPDQVLTRLEALRGMTIDPAFASFTEKDLGSLEHGKRADFVILSKDIMDPQVSPQEILHTKVRATVIDGRAAYGSII</sequence>
<feature type="transmembrane region" description="Helical" evidence="1">
    <location>
        <begin position="40"/>
        <end position="59"/>
    </location>
</feature>
<dbReference type="Proteomes" id="UP000775547">
    <property type="component" value="Unassembled WGS sequence"/>
</dbReference>
<dbReference type="SUPFAM" id="SSF51338">
    <property type="entry name" value="Composite domain of metallo-dependent hydrolases"/>
    <property type="match status" value="1"/>
</dbReference>
<evidence type="ECO:0000313" key="3">
    <source>
        <dbReference type="EMBL" id="KAG5641829.1"/>
    </source>
</evidence>
<dbReference type="CDD" id="cd01300">
    <property type="entry name" value="YtcJ_like"/>
    <property type="match status" value="1"/>
</dbReference>
<dbReference type="Pfam" id="PF07969">
    <property type="entry name" value="Amidohydro_3"/>
    <property type="match status" value="1"/>
</dbReference>
<organism evidence="3 4">
    <name type="scientific">Asterophora parasitica</name>
    <dbReference type="NCBI Taxonomy" id="117018"/>
    <lineage>
        <taxon>Eukaryota</taxon>
        <taxon>Fungi</taxon>
        <taxon>Dikarya</taxon>
        <taxon>Basidiomycota</taxon>
        <taxon>Agaricomycotina</taxon>
        <taxon>Agaricomycetes</taxon>
        <taxon>Agaricomycetidae</taxon>
        <taxon>Agaricales</taxon>
        <taxon>Tricholomatineae</taxon>
        <taxon>Lyophyllaceae</taxon>
        <taxon>Asterophora</taxon>
    </lineage>
</organism>
<dbReference type="SUPFAM" id="SSF51556">
    <property type="entry name" value="Metallo-dependent hydrolases"/>
    <property type="match status" value="1"/>
</dbReference>
<dbReference type="OrthoDB" id="3501663at2759"/>
<feature type="domain" description="Amidohydrolase 3" evidence="2">
    <location>
        <begin position="126"/>
        <end position="608"/>
    </location>
</feature>
<evidence type="ECO:0000313" key="4">
    <source>
        <dbReference type="Proteomes" id="UP000775547"/>
    </source>
</evidence>
<dbReference type="PANTHER" id="PTHR22642:SF2">
    <property type="entry name" value="PROTEIN LONG AFTER FAR-RED 3"/>
    <property type="match status" value="1"/>
</dbReference>
<dbReference type="Gene3D" id="2.30.40.10">
    <property type="entry name" value="Urease, subunit C, domain 1"/>
    <property type="match status" value="1"/>
</dbReference>
<keyword evidence="1" id="KW-0472">Membrane</keyword>
<reference evidence="3" key="1">
    <citation type="submission" date="2020-07" db="EMBL/GenBank/DDBJ databases">
        <authorList>
            <person name="Nieuwenhuis M."/>
            <person name="Van De Peppel L.J.J."/>
        </authorList>
    </citation>
    <scope>NUCLEOTIDE SEQUENCE</scope>
    <source>
        <strain evidence="3">AP01</strain>
        <tissue evidence="3">Mycelium</tissue>
    </source>
</reference>
<proteinExistence type="predicted"/>
<dbReference type="AlphaFoldDB" id="A0A9P7G0W4"/>
<dbReference type="InterPro" id="IPR032466">
    <property type="entry name" value="Metal_Hydrolase"/>
</dbReference>
<dbReference type="InterPro" id="IPR011059">
    <property type="entry name" value="Metal-dep_hydrolase_composite"/>
</dbReference>
<dbReference type="InterPro" id="IPR033932">
    <property type="entry name" value="YtcJ-like"/>
</dbReference>
<evidence type="ECO:0000259" key="2">
    <source>
        <dbReference type="Pfam" id="PF07969"/>
    </source>
</evidence>
<dbReference type="PANTHER" id="PTHR22642">
    <property type="entry name" value="IMIDAZOLONEPROPIONASE"/>
    <property type="match status" value="1"/>
</dbReference>
<dbReference type="Gene3D" id="3.10.310.70">
    <property type="match status" value="1"/>
</dbReference>
<keyword evidence="1" id="KW-1133">Transmembrane helix</keyword>
<name>A0A9P7G0W4_9AGAR</name>
<protein>
    <recommendedName>
        <fullName evidence="2">Amidohydrolase 3 domain-containing protein</fullName>
    </recommendedName>
</protein>
<gene>
    <name evidence="3" type="ORF">DXG03_004132</name>
</gene>
<dbReference type="InterPro" id="IPR013108">
    <property type="entry name" value="Amidohydro_3"/>
</dbReference>
<keyword evidence="1" id="KW-0812">Transmembrane</keyword>
<keyword evidence="4" id="KW-1185">Reference proteome</keyword>
<accession>A0A9P7G0W4</accession>